<protein>
    <submittedName>
        <fullName evidence="3">Uncharacterized protein</fullName>
    </submittedName>
</protein>
<evidence type="ECO:0000256" key="2">
    <source>
        <dbReference type="SAM" id="SignalP"/>
    </source>
</evidence>
<proteinExistence type="predicted"/>
<dbReference type="AlphaFoldDB" id="A0A177DT42"/>
<dbReference type="KEGG" id="aalt:CC77DRAFT_744273"/>
<organism evidence="3 4">
    <name type="scientific">Alternaria alternata</name>
    <name type="common">Alternaria rot fungus</name>
    <name type="synonym">Torula alternata</name>
    <dbReference type="NCBI Taxonomy" id="5599"/>
    <lineage>
        <taxon>Eukaryota</taxon>
        <taxon>Fungi</taxon>
        <taxon>Dikarya</taxon>
        <taxon>Ascomycota</taxon>
        <taxon>Pezizomycotina</taxon>
        <taxon>Dothideomycetes</taxon>
        <taxon>Pleosporomycetidae</taxon>
        <taxon>Pleosporales</taxon>
        <taxon>Pleosporineae</taxon>
        <taxon>Pleosporaceae</taxon>
        <taxon>Alternaria</taxon>
        <taxon>Alternaria sect. Alternaria</taxon>
        <taxon>Alternaria alternata complex</taxon>
    </lineage>
</organism>
<feature type="compositionally biased region" description="Basic residues" evidence="1">
    <location>
        <begin position="62"/>
        <end position="72"/>
    </location>
</feature>
<keyword evidence="4" id="KW-1185">Reference proteome</keyword>
<reference evidence="3 4" key="1">
    <citation type="submission" date="2016-05" db="EMBL/GenBank/DDBJ databases">
        <title>Comparative analysis of secretome profiles of manganese(II)-oxidizing ascomycete fungi.</title>
        <authorList>
            <consortium name="DOE Joint Genome Institute"/>
            <person name="Zeiner C.A."/>
            <person name="Purvine S.O."/>
            <person name="Zink E.M."/>
            <person name="Wu S."/>
            <person name="Pasa-Tolic L."/>
            <person name="Chaput D.L."/>
            <person name="Haridas S."/>
            <person name="Grigoriev I.V."/>
            <person name="Santelli C.M."/>
            <person name="Hansel C.M."/>
        </authorList>
    </citation>
    <scope>NUCLEOTIDE SEQUENCE [LARGE SCALE GENOMIC DNA]</scope>
    <source>
        <strain evidence="3 4">SRC1lrK2f</strain>
    </source>
</reference>
<evidence type="ECO:0000256" key="1">
    <source>
        <dbReference type="SAM" id="MobiDB-lite"/>
    </source>
</evidence>
<dbReference type="OMA" id="NIAGYIS"/>
<dbReference type="EMBL" id="KV441474">
    <property type="protein sequence ID" value="OAG22697.1"/>
    <property type="molecule type" value="Genomic_DNA"/>
</dbReference>
<accession>A0A177DT42</accession>
<evidence type="ECO:0000313" key="3">
    <source>
        <dbReference type="EMBL" id="OAG22697.1"/>
    </source>
</evidence>
<feature type="chain" id="PRO_5008059782" evidence="2">
    <location>
        <begin position="19"/>
        <end position="538"/>
    </location>
</feature>
<dbReference type="Proteomes" id="UP000077248">
    <property type="component" value="Unassembled WGS sequence"/>
</dbReference>
<feature type="signal peptide" evidence="2">
    <location>
        <begin position="1"/>
        <end position="18"/>
    </location>
</feature>
<dbReference type="VEuPathDB" id="FungiDB:CC77DRAFT_744273"/>
<evidence type="ECO:0000313" key="4">
    <source>
        <dbReference type="Proteomes" id="UP000077248"/>
    </source>
</evidence>
<gene>
    <name evidence="3" type="ORF">CC77DRAFT_744273</name>
</gene>
<name>A0A177DT42_ALTAL</name>
<feature type="compositionally biased region" description="Basic and acidic residues" evidence="1">
    <location>
        <begin position="94"/>
        <end position="105"/>
    </location>
</feature>
<sequence length="538" mass="57818">MAFLFFAAVFTLLGWLACEHDFFSIASSVPAAGPHTASSSPSSSPSASAPAGPVVSPSLPRRERRALARSRSRSPPPVPAWARPGSLLSPPRHRPVEDKNDTFLDVKSTESDGLMERVWDPINGWKWAAVRGERLAARMIPLPNSPPPSPVITPRSPPAAVPPAFVAASAPMAVSVSPNPAPAPIVISPPPRSVASILAGIPSLPQGLTHVFPLPAPAPLSQPQPLFGGLSLATPAKYASGSLTMVLPDLTPSVPMPLAPPLPTSLPAGADHKPQTDDICGIVAPTPHSSSPFAFGGGSIGVSAMPIPAPPSDSTFGAVFNFTSPSPFSSSAPFSSASGRPRDRRILKRVYEPRFEDDRDDDDSLMEKYWDAGFTTLDSLMQADIPMVTGCGLENIAGYISGSTVASFEHNLRDKENGLRRLANLLRWQCGSTRPQPPGGTVTLGQLITVLARVDELVRGFVADNGGQQQLFVQGDFFKWARAWRYLEKHWWQVRKTKLQQELDPSVYGQVVELVKLHQAHWVKFLREAPDEGKGRDW</sequence>
<keyword evidence="2" id="KW-0732">Signal</keyword>
<dbReference type="GeneID" id="29118624"/>
<feature type="region of interest" description="Disordered" evidence="1">
    <location>
        <begin position="33"/>
        <end position="105"/>
    </location>
</feature>
<dbReference type="RefSeq" id="XP_018388118.1">
    <property type="nucleotide sequence ID" value="XM_018533030.1"/>
</dbReference>
<feature type="compositionally biased region" description="Low complexity" evidence="1">
    <location>
        <begin position="33"/>
        <end position="59"/>
    </location>
</feature>